<gene>
    <name evidence="2" type="ORF">H3Bulk40135_000003</name>
</gene>
<name>A0A514D0D9_9VIRU</name>
<accession>A0A514D0D9</accession>
<feature type="transmembrane region" description="Helical" evidence="1">
    <location>
        <begin position="223"/>
        <end position="240"/>
    </location>
</feature>
<keyword evidence="1" id="KW-0472">Membrane</keyword>
<dbReference type="EMBL" id="MN033135">
    <property type="protein sequence ID" value="QDH87077.1"/>
    <property type="molecule type" value="Genomic_DNA"/>
</dbReference>
<reference evidence="2" key="1">
    <citation type="submission" date="2019-05" db="EMBL/GenBank/DDBJ databases">
        <title>Metatranscriptomic reconstruction reveals RNA viruses with the potential to shape carbon cycling in soil.</title>
        <authorList>
            <person name="Starr E.P."/>
            <person name="Nuccio E."/>
            <person name="Pett-Ridge J."/>
            <person name="Banfield J.F."/>
            <person name="Firestone M.K."/>
        </authorList>
    </citation>
    <scope>NUCLEOTIDE SEQUENCE</scope>
    <source>
        <strain evidence="2">H3_Bulk_40_scaffold_135</strain>
    </source>
</reference>
<evidence type="ECO:0000313" key="2">
    <source>
        <dbReference type="EMBL" id="QDH87077.1"/>
    </source>
</evidence>
<keyword evidence="1" id="KW-0812">Transmembrane</keyword>
<protein>
    <submittedName>
        <fullName evidence="2">Uncharacterized protein</fullName>
    </submittedName>
</protein>
<evidence type="ECO:0000256" key="1">
    <source>
        <dbReference type="SAM" id="Phobius"/>
    </source>
</evidence>
<feature type="transmembrane region" description="Helical" evidence="1">
    <location>
        <begin position="260"/>
        <end position="281"/>
    </location>
</feature>
<organism evidence="2">
    <name type="scientific">Riboviria sp</name>
    <dbReference type="NCBI Taxonomy" id="2585031"/>
    <lineage>
        <taxon>Viruses</taxon>
        <taxon>Riboviria</taxon>
    </lineage>
</organism>
<keyword evidence="1" id="KW-1133">Transmembrane helix</keyword>
<sequence>MQDGNSFTVFPSGTLKTLTMKRAGPVIYSATGDVVNVHFPQFYLLKQFDDVRVVPPLPHGPDEIRPGDLALVPNFNNLDQPHGRIINADLVEQDYPVYDFGDLWFLWRWLFVLLSVIFSIRFALWFVPLRPIRLPTIVVASLNAWWQHTDPTPQRFRESVVKLRQLLLPLNIDAVRYDYYMQYTPMVCFQRRVITLEEDSGIDSLVVHEGGSFLVAIRSLYKLWFVIFLLWNSLAGAVIVRQRNLFPWAGLSTIFEAFMYFVLEHVVAVLSNPIVWVHLYIAIRLLMIQVPPAGRLGQADPRAWRL</sequence>
<proteinExistence type="predicted"/>
<feature type="transmembrane region" description="Helical" evidence="1">
    <location>
        <begin position="106"/>
        <end position="127"/>
    </location>
</feature>